<evidence type="ECO:0000313" key="2">
    <source>
        <dbReference type="Proteomes" id="UP000784294"/>
    </source>
</evidence>
<reference evidence="1" key="1">
    <citation type="submission" date="2018-11" db="EMBL/GenBank/DDBJ databases">
        <authorList>
            <consortium name="Pathogen Informatics"/>
        </authorList>
    </citation>
    <scope>NUCLEOTIDE SEQUENCE</scope>
</reference>
<accession>A0A3S5BYN2</accession>
<keyword evidence="2" id="KW-1185">Reference proteome</keyword>
<comment type="caution">
    <text evidence="1">The sequence shown here is derived from an EMBL/GenBank/DDBJ whole genome shotgun (WGS) entry which is preliminary data.</text>
</comment>
<evidence type="ECO:0000313" key="1">
    <source>
        <dbReference type="EMBL" id="VEL24725.1"/>
    </source>
</evidence>
<gene>
    <name evidence="1" type="ORF">PXEA_LOCUS18165</name>
</gene>
<proteinExistence type="predicted"/>
<dbReference type="EMBL" id="CAAALY010069296">
    <property type="protein sequence ID" value="VEL24725.1"/>
    <property type="molecule type" value="Genomic_DNA"/>
</dbReference>
<protein>
    <submittedName>
        <fullName evidence="1">Uncharacterized protein</fullName>
    </submittedName>
</protein>
<sequence>MWYGRSAWSMTTDRVTVPIGLARAVSRVCEPVSWSSPSRVRVFGNGYCWASSRGKTTQPRHATCLVMLDWDWFDLVSANWKTSKSVPNTHAATESIGIVVMRLLSSLLGGLSFRMKVHAEEIRGQLNRKS</sequence>
<dbReference type="AlphaFoldDB" id="A0A3S5BYN2"/>
<name>A0A3S5BYN2_9PLAT</name>
<organism evidence="1 2">
    <name type="scientific">Protopolystoma xenopodis</name>
    <dbReference type="NCBI Taxonomy" id="117903"/>
    <lineage>
        <taxon>Eukaryota</taxon>
        <taxon>Metazoa</taxon>
        <taxon>Spiralia</taxon>
        <taxon>Lophotrochozoa</taxon>
        <taxon>Platyhelminthes</taxon>
        <taxon>Monogenea</taxon>
        <taxon>Polyopisthocotylea</taxon>
        <taxon>Polystomatidea</taxon>
        <taxon>Polystomatidae</taxon>
        <taxon>Protopolystoma</taxon>
    </lineage>
</organism>
<dbReference type="Proteomes" id="UP000784294">
    <property type="component" value="Unassembled WGS sequence"/>
</dbReference>